<dbReference type="Gene3D" id="3.80.20.20">
    <property type="entry name" value="Receptor L-domain"/>
    <property type="match status" value="1"/>
</dbReference>
<accession>A0A0D8XXZ0</accession>
<sequence>MNSYEMFNLLHSQMDIGQPCDRLVGNVRIVDVRIRTPIMSLIRYVEEINGSLEIANTSILFVDFANLMTIETTKGIFSLSITNNSRLLDINFPFLQKINRKIIIHNNPVLWMNSFHVGLNQMKKLFQSNSDILEDRVKKNHYILFAAVYFGIPLITLFGLFLIWLIFTIYTERHPAVNLGAKK</sequence>
<dbReference type="EMBL" id="KN716237">
    <property type="protein sequence ID" value="KJH49360.1"/>
    <property type="molecule type" value="Genomic_DNA"/>
</dbReference>
<keyword evidence="1" id="KW-1133">Transmembrane helix</keyword>
<keyword evidence="1" id="KW-0812">Transmembrane</keyword>
<reference evidence="4" key="2">
    <citation type="journal article" date="2016" name="Sci. Rep.">
        <title>Dictyocaulus viviparus genome, variome and transcriptome elucidate lungworm biology and support future intervention.</title>
        <authorList>
            <person name="McNulty S.N."/>
            <person name="Strube C."/>
            <person name="Rosa B.A."/>
            <person name="Martin J.C."/>
            <person name="Tyagi R."/>
            <person name="Choi Y.J."/>
            <person name="Wang Q."/>
            <person name="Hallsworth Pepin K."/>
            <person name="Zhang X."/>
            <person name="Ozersky P."/>
            <person name="Wilson R.K."/>
            <person name="Sternberg P.W."/>
            <person name="Gasser R.B."/>
            <person name="Mitreva M."/>
        </authorList>
    </citation>
    <scope>NUCLEOTIDE SEQUENCE [LARGE SCALE GENOMIC DNA]</scope>
    <source>
        <strain evidence="4">HannoverDv2000</strain>
    </source>
</reference>
<name>A0A0D8XXZ0_DICVI</name>
<feature type="domain" description="Receptor L-domain" evidence="2">
    <location>
        <begin position="20"/>
        <end position="113"/>
    </location>
</feature>
<protein>
    <submittedName>
        <fullName evidence="3">Receptor L domain protein</fullName>
    </submittedName>
</protein>
<dbReference type="OrthoDB" id="10512969at2759"/>
<organism evidence="3 4">
    <name type="scientific">Dictyocaulus viviparus</name>
    <name type="common">Bovine lungworm</name>
    <dbReference type="NCBI Taxonomy" id="29172"/>
    <lineage>
        <taxon>Eukaryota</taxon>
        <taxon>Metazoa</taxon>
        <taxon>Ecdysozoa</taxon>
        <taxon>Nematoda</taxon>
        <taxon>Chromadorea</taxon>
        <taxon>Rhabditida</taxon>
        <taxon>Rhabditina</taxon>
        <taxon>Rhabditomorpha</taxon>
        <taxon>Strongyloidea</taxon>
        <taxon>Metastrongylidae</taxon>
        <taxon>Dictyocaulus</taxon>
    </lineage>
</organism>
<dbReference type="SUPFAM" id="SSF52058">
    <property type="entry name" value="L domain-like"/>
    <property type="match status" value="1"/>
</dbReference>
<gene>
    <name evidence="3" type="ORF">DICVIV_04500</name>
</gene>
<dbReference type="InterPro" id="IPR036941">
    <property type="entry name" value="Rcpt_L-dom_sf"/>
</dbReference>
<dbReference type="Pfam" id="PF01030">
    <property type="entry name" value="Recep_L_domain"/>
    <property type="match status" value="1"/>
</dbReference>
<dbReference type="AlphaFoldDB" id="A0A0D8XXZ0"/>
<reference evidence="3 4" key="1">
    <citation type="submission" date="2013-11" db="EMBL/GenBank/DDBJ databases">
        <title>Draft genome of the bovine lungworm Dictyocaulus viviparus.</title>
        <authorList>
            <person name="Mitreva M."/>
        </authorList>
    </citation>
    <scope>NUCLEOTIDE SEQUENCE [LARGE SCALE GENOMIC DNA]</scope>
    <source>
        <strain evidence="3 4">HannoverDv2000</strain>
    </source>
</reference>
<proteinExistence type="predicted"/>
<keyword evidence="3" id="KW-0675">Receptor</keyword>
<dbReference type="Proteomes" id="UP000053766">
    <property type="component" value="Unassembled WGS sequence"/>
</dbReference>
<evidence type="ECO:0000256" key="1">
    <source>
        <dbReference type="SAM" id="Phobius"/>
    </source>
</evidence>
<evidence type="ECO:0000259" key="2">
    <source>
        <dbReference type="Pfam" id="PF01030"/>
    </source>
</evidence>
<evidence type="ECO:0000313" key="4">
    <source>
        <dbReference type="Proteomes" id="UP000053766"/>
    </source>
</evidence>
<keyword evidence="1" id="KW-0472">Membrane</keyword>
<dbReference type="InterPro" id="IPR000494">
    <property type="entry name" value="Rcpt_L-dom"/>
</dbReference>
<evidence type="ECO:0000313" key="3">
    <source>
        <dbReference type="EMBL" id="KJH49360.1"/>
    </source>
</evidence>
<keyword evidence="4" id="KW-1185">Reference proteome</keyword>
<feature type="transmembrane region" description="Helical" evidence="1">
    <location>
        <begin position="142"/>
        <end position="167"/>
    </location>
</feature>